<keyword evidence="1" id="KW-0472">Membrane</keyword>
<dbReference type="Gene3D" id="3.60.21.70">
    <property type="entry name" value="PhoD-like phosphatase"/>
    <property type="match status" value="1"/>
</dbReference>
<dbReference type="PANTHER" id="PTHR43606">
    <property type="entry name" value="PHOSPHATASE, PUTATIVE (AFU_ORTHOLOGUE AFUA_6G08710)-RELATED"/>
    <property type="match status" value="1"/>
</dbReference>
<accession>A0A4V4HIW2</accession>
<sequence>MTVTTSSVFSTAFRLTSYVFLRVIPSPIAQALAASFYLGYLLSSFLSRPVKRSANPIYAVVFSLRSHSRRIQHLNAFINTIIALGVLEFVATPFLDHASDLIFMRTGAIYPDSAKIIVRYPHNDSTESVHLVWRETTADDDSHPWNKGPSFSLNPERDWVDTVTLKGLWPNTSYEYALSVSNNTLLSYPNSPLSFKTFPDSRLPGGTHLKFMSTSCILPNFPYTPSQSRVIKGFDIMNDFISRTESHPRFLLLLGDFIYADVPVFIGNSKEAYRRMYRRVYSSPSFRNIYERFPIFNIYDDHEVINNYVGEGNGSVVPYASATDAYQIYNADANYAANKKAHDYHYTFRYGDIEFFVMDTRKYRSSQSTAPEERTMLGDEQLGELYDWLSRVNSTATFKFIVSSVPFTSLWGHDAQTDSWAGFPHEKAQLLEILHTVPNVYILSGDRHEFAAVEFNGKNPNSHIIREFSTSPLSMFDIPFIRTLSMKSNATGVMTTKYVQSHENGTETSLKDVVEVPRERVLRYIPRGNHKWSTIDVDTRDRDRPILTLEVVVDGKTQYHNEFVGTPVKIQASTALGAFVSHGMKDIFHRIGMQPSRWF</sequence>
<dbReference type="PANTHER" id="PTHR43606:SF2">
    <property type="entry name" value="ALKALINE PHOSPHATASE FAMILY PROTEIN (AFU_ORTHOLOGUE AFUA_5G03860)"/>
    <property type="match status" value="1"/>
</dbReference>
<evidence type="ECO:0000313" key="3">
    <source>
        <dbReference type="EMBL" id="THV08076.1"/>
    </source>
</evidence>
<protein>
    <submittedName>
        <fullName evidence="3">Metallo-dependent phosphatase</fullName>
    </submittedName>
</protein>
<organism evidence="3 4">
    <name type="scientific">Dendrothele bispora (strain CBS 962.96)</name>
    <dbReference type="NCBI Taxonomy" id="1314807"/>
    <lineage>
        <taxon>Eukaryota</taxon>
        <taxon>Fungi</taxon>
        <taxon>Dikarya</taxon>
        <taxon>Basidiomycota</taxon>
        <taxon>Agaricomycotina</taxon>
        <taxon>Agaricomycetes</taxon>
        <taxon>Agaricomycetidae</taxon>
        <taxon>Agaricales</taxon>
        <taxon>Agaricales incertae sedis</taxon>
        <taxon>Dendrothele</taxon>
    </lineage>
</organism>
<feature type="domain" description="PhoD-like phosphatase metallophosphatase" evidence="2">
    <location>
        <begin position="234"/>
        <end position="483"/>
    </location>
</feature>
<dbReference type="EMBL" id="ML179036">
    <property type="protein sequence ID" value="THV08076.1"/>
    <property type="molecule type" value="Genomic_DNA"/>
</dbReference>
<keyword evidence="4" id="KW-1185">Reference proteome</keyword>
<dbReference type="CDD" id="cd07389">
    <property type="entry name" value="MPP_PhoD"/>
    <property type="match status" value="1"/>
</dbReference>
<dbReference type="InterPro" id="IPR018946">
    <property type="entry name" value="PhoD-like_MPP"/>
</dbReference>
<feature type="transmembrane region" description="Helical" evidence="1">
    <location>
        <begin position="20"/>
        <end position="42"/>
    </location>
</feature>
<dbReference type="InterPro" id="IPR029052">
    <property type="entry name" value="Metallo-depent_PP-like"/>
</dbReference>
<dbReference type="OrthoDB" id="2100241at2759"/>
<dbReference type="InterPro" id="IPR052900">
    <property type="entry name" value="Phospholipid_Metab_Enz"/>
</dbReference>
<proteinExistence type="predicted"/>
<dbReference type="InterPro" id="IPR038607">
    <property type="entry name" value="PhoD-like_sf"/>
</dbReference>
<name>A0A4V4HIW2_DENBC</name>
<reference evidence="3 4" key="1">
    <citation type="journal article" date="2019" name="Nat. Ecol. Evol.">
        <title>Megaphylogeny resolves global patterns of mushroom evolution.</title>
        <authorList>
            <person name="Varga T."/>
            <person name="Krizsan K."/>
            <person name="Foldi C."/>
            <person name="Dima B."/>
            <person name="Sanchez-Garcia M."/>
            <person name="Sanchez-Ramirez S."/>
            <person name="Szollosi G.J."/>
            <person name="Szarkandi J.G."/>
            <person name="Papp V."/>
            <person name="Albert L."/>
            <person name="Andreopoulos W."/>
            <person name="Angelini C."/>
            <person name="Antonin V."/>
            <person name="Barry K.W."/>
            <person name="Bougher N.L."/>
            <person name="Buchanan P."/>
            <person name="Buyck B."/>
            <person name="Bense V."/>
            <person name="Catcheside P."/>
            <person name="Chovatia M."/>
            <person name="Cooper J."/>
            <person name="Damon W."/>
            <person name="Desjardin D."/>
            <person name="Finy P."/>
            <person name="Geml J."/>
            <person name="Haridas S."/>
            <person name="Hughes K."/>
            <person name="Justo A."/>
            <person name="Karasinski D."/>
            <person name="Kautmanova I."/>
            <person name="Kiss B."/>
            <person name="Kocsube S."/>
            <person name="Kotiranta H."/>
            <person name="LaButti K.M."/>
            <person name="Lechner B.E."/>
            <person name="Liimatainen K."/>
            <person name="Lipzen A."/>
            <person name="Lukacs Z."/>
            <person name="Mihaltcheva S."/>
            <person name="Morgado L.N."/>
            <person name="Niskanen T."/>
            <person name="Noordeloos M.E."/>
            <person name="Ohm R.A."/>
            <person name="Ortiz-Santana B."/>
            <person name="Ovrebo C."/>
            <person name="Racz N."/>
            <person name="Riley R."/>
            <person name="Savchenko A."/>
            <person name="Shiryaev A."/>
            <person name="Soop K."/>
            <person name="Spirin V."/>
            <person name="Szebenyi C."/>
            <person name="Tomsovsky M."/>
            <person name="Tulloss R.E."/>
            <person name="Uehling J."/>
            <person name="Grigoriev I.V."/>
            <person name="Vagvolgyi C."/>
            <person name="Papp T."/>
            <person name="Martin F.M."/>
            <person name="Miettinen O."/>
            <person name="Hibbett D.S."/>
            <person name="Nagy L.G."/>
        </authorList>
    </citation>
    <scope>NUCLEOTIDE SEQUENCE [LARGE SCALE GENOMIC DNA]</scope>
    <source>
        <strain evidence="3 4">CBS 962.96</strain>
    </source>
</reference>
<keyword evidence="1" id="KW-0812">Transmembrane</keyword>
<evidence type="ECO:0000256" key="1">
    <source>
        <dbReference type="SAM" id="Phobius"/>
    </source>
</evidence>
<evidence type="ECO:0000313" key="4">
    <source>
        <dbReference type="Proteomes" id="UP000297245"/>
    </source>
</evidence>
<dbReference type="SUPFAM" id="SSF56300">
    <property type="entry name" value="Metallo-dependent phosphatases"/>
    <property type="match status" value="1"/>
</dbReference>
<evidence type="ECO:0000259" key="2">
    <source>
        <dbReference type="Pfam" id="PF09423"/>
    </source>
</evidence>
<gene>
    <name evidence="3" type="ORF">K435DRAFT_959525</name>
</gene>
<dbReference type="AlphaFoldDB" id="A0A4V4HIW2"/>
<keyword evidence="1" id="KW-1133">Transmembrane helix</keyword>
<dbReference type="Proteomes" id="UP000297245">
    <property type="component" value="Unassembled WGS sequence"/>
</dbReference>
<feature type="transmembrane region" description="Helical" evidence="1">
    <location>
        <begin position="74"/>
        <end position="95"/>
    </location>
</feature>
<dbReference type="Pfam" id="PF09423">
    <property type="entry name" value="PhoD"/>
    <property type="match status" value="1"/>
</dbReference>